<dbReference type="InterPro" id="IPR002893">
    <property type="entry name" value="Znf_MYND"/>
</dbReference>
<accession>A0ABP1NYA7</accession>
<dbReference type="PANTHER" id="PTHR13244">
    <property type="entry name" value="ZINC FINGER MYND DOMAIN CONTAINING PROTEIN 10"/>
    <property type="match status" value="1"/>
</dbReference>
<sequence>MSSRVEYIISPWEAESFIENLQISELENIGTKGWFEFHKKLLLLNQQSVLEISTLREESIKEWFVSFKKIPILIYEAIQIDIWKHKVFPLLIEMNKEPKNSFMLYTIFYHEDIAVSLLENVLFHCESAETINDSIIDLVDYSVKSVSLLLDAPESEIYENIKNPNSCLEEIFEKKKELEFDIGMRCISILRYLAEFADNLPLCVLSRLLATHDVPYLLVELIEIHPWKKENVKGESMVYNSGWKKVKSSEEEKISKIEGQVWFGLRELLLNPKSAPYYEITEHRFSQLLKLQKYLHECVLDQISPLIDLKRWLSYLSASSTCNKAPRAVNIELVPQIKSSIMEKYHKKWKKLAKHQSKFIYTTDIEYVKTAAQILSDAYDLDKLDCIDVKECFLCCEEAKNRCSKCKQAWYCGRECQVKHWAKHKIICDKITKNVEYEQKN</sequence>
<evidence type="ECO:0000256" key="3">
    <source>
        <dbReference type="ARBA" id="ARBA00022833"/>
    </source>
</evidence>
<dbReference type="Gene3D" id="6.10.140.2220">
    <property type="match status" value="1"/>
</dbReference>
<keyword evidence="1" id="KW-0479">Metal-binding</keyword>
<keyword evidence="2 4" id="KW-0863">Zinc-finger</keyword>
<reference evidence="6 7" key="1">
    <citation type="submission" date="2024-08" db="EMBL/GenBank/DDBJ databases">
        <authorList>
            <person name="Will J Nash"/>
            <person name="Angela Man"/>
            <person name="Seanna McTaggart"/>
            <person name="Kendall Baker"/>
            <person name="Tom Barker"/>
            <person name="Leah Catchpole"/>
            <person name="Alex Durrant"/>
            <person name="Karim Gharbi"/>
            <person name="Naomi Irish"/>
            <person name="Gemy Kaithakottil"/>
            <person name="Debby Ku"/>
            <person name="Aaliyah Providence"/>
            <person name="Felix Shaw"/>
            <person name="David Swarbreck"/>
            <person name="Chris Watkins"/>
            <person name="Ann M. McCartney"/>
            <person name="Giulio Formenti"/>
            <person name="Alice Mouton"/>
            <person name="Noel Vella"/>
            <person name="Bjorn M von Reumont"/>
            <person name="Adriana Vella"/>
            <person name="Wilfried Haerty"/>
        </authorList>
    </citation>
    <scope>NUCLEOTIDE SEQUENCE [LARGE SCALE GENOMIC DNA]</scope>
</reference>
<proteinExistence type="predicted"/>
<evidence type="ECO:0000256" key="4">
    <source>
        <dbReference type="PROSITE-ProRule" id="PRU00134"/>
    </source>
</evidence>
<name>A0ABP1NYA7_XYLVO</name>
<dbReference type="PROSITE" id="PS50865">
    <property type="entry name" value="ZF_MYND_2"/>
    <property type="match status" value="1"/>
</dbReference>
<feature type="domain" description="MYND-type" evidence="5">
    <location>
        <begin position="392"/>
        <end position="428"/>
    </location>
</feature>
<dbReference type="Pfam" id="PF01753">
    <property type="entry name" value="zf-MYND"/>
    <property type="match status" value="1"/>
</dbReference>
<dbReference type="PROSITE" id="PS01360">
    <property type="entry name" value="ZF_MYND_1"/>
    <property type="match status" value="1"/>
</dbReference>
<organism evidence="6 7">
    <name type="scientific">Xylocopa violacea</name>
    <name type="common">Violet carpenter bee</name>
    <name type="synonym">Apis violacea</name>
    <dbReference type="NCBI Taxonomy" id="135666"/>
    <lineage>
        <taxon>Eukaryota</taxon>
        <taxon>Metazoa</taxon>
        <taxon>Ecdysozoa</taxon>
        <taxon>Arthropoda</taxon>
        <taxon>Hexapoda</taxon>
        <taxon>Insecta</taxon>
        <taxon>Pterygota</taxon>
        <taxon>Neoptera</taxon>
        <taxon>Endopterygota</taxon>
        <taxon>Hymenoptera</taxon>
        <taxon>Apocrita</taxon>
        <taxon>Aculeata</taxon>
        <taxon>Apoidea</taxon>
        <taxon>Anthophila</taxon>
        <taxon>Apidae</taxon>
        <taxon>Xylocopa</taxon>
        <taxon>Xylocopa</taxon>
    </lineage>
</organism>
<comment type="caution">
    <text evidence="6">The sequence shown here is derived from an EMBL/GenBank/DDBJ whole genome shotgun (WGS) entry which is preliminary data.</text>
</comment>
<gene>
    <name evidence="6" type="ORF">XYLVIOL_LOCUS6896</name>
</gene>
<evidence type="ECO:0000313" key="7">
    <source>
        <dbReference type="Proteomes" id="UP001642520"/>
    </source>
</evidence>
<dbReference type="PANTHER" id="PTHR13244:SF7">
    <property type="entry name" value="ZINC FINGER MYND DOMAIN-CONTAINING PROTEIN 10"/>
    <property type="match status" value="1"/>
</dbReference>
<dbReference type="InterPro" id="IPR052298">
    <property type="entry name" value="ZMYND10"/>
</dbReference>
<keyword evidence="7" id="KW-1185">Reference proteome</keyword>
<evidence type="ECO:0000256" key="2">
    <source>
        <dbReference type="ARBA" id="ARBA00022771"/>
    </source>
</evidence>
<evidence type="ECO:0000259" key="5">
    <source>
        <dbReference type="PROSITE" id="PS50865"/>
    </source>
</evidence>
<protein>
    <recommendedName>
        <fullName evidence="5">MYND-type domain-containing protein</fullName>
    </recommendedName>
</protein>
<evidence type="ECO:0000313" key="6">
    <source>
        <dbReference type="EMBL" id="CAL7944864.1"/>
    </source>
</evidence>
<dbReference type="EMBL" id="CAXAJV020001293">
    <property type="protein sequence ID" value="CAL7944864.1"/>
    <property type="molecule type" value="Genomic_DNA"/>
</dbReference>
<keyword evidence="3" id="KW-0862">Zinc</keyword>
<evidence type="ECO:0000256" key="1">
    <source>
        <dbReference type="ARBA" id="ARBA00022723"/>
    </source>
</evidence>
<dbReference type="Proteomes" id="UP001642520">
    <property type="component" value="Unassembled WGS sequence"/>
</dbReference>
<dbReference type="SUPFAM" id="SSF144232">
    <property type="entry name" value="HIT/MYND zinc finger-like"/>
    <property type="match status" value="1"/>
</dbReference>